<keyword evidence="7" id="KW-0325">Glycoprotein</keyword>
<dbReference type="PANTHER" id="PTHR48063:SF98">
    <property type="entry name" value="LRR RECEPTOR-LIKE SERINE_THREONINE-PROTEIN KINASE FLS2"/>
    <property type="match status" value="1"/>
</dbReference>
<comment type="subcellular location">
    <subcellularLocation>
        <location evidence="1">Membrane</location>
        <topology evidence="1">Single-pass type I membrane protein</topology>
    </subcellularLocation>
</comment>
<keyword evidence="6" id="KW-0675">Receptor</keyword>
<evidence type="ECO:0000256" key="6">
    <source>
        <dbReference type="ARBA" id="ARBA00023170"/>
    </source>
</evidence>
<keyword evidence="4" id="KW-1133">Transmembrane helix</keyword>
<evidence type="ECO:0000256" key="7">
    <source>
        <dbReference type="ARBA" id="ARBA00023180"/>
    </source>
</evidence>
<evidence type="ECO:0000313" key="9">
    <source>
        <dbReference type="RefSeq" id="XP_027348382.1"/>
    </source>
</evidence>
<dbReference type="OrthoDB" id="1060944at2759"/>
<dbReference type="InterPro" id="IPR001611">
    <property type="entry name" value="Leu-rich_rpt"/>
</dbReference>
<evidence type="ECO:0000256" key="4">
    <source>
        <dbReference type="ARBA" id="ARBA00022989"/>
    </source>
</evidence>
<reference evidence="8" key="1">
    <citation type="journal article" date="2019" name="Toxins">
        <title>Detection of Abrin-Like and Prepropulchellin-Like Toxin Genes and Transcripts Using Whole Genome Sequencing and Full-Length Transcript Sequencing of Abrus precatorius.</title>
        <authorList>
            <person name="Hovde B.T."/>
            <person name="Daligault H.E."/>
            <person name="Hanschen E.R."/>
            <person name="Kunde Y.A."/>
            <person name="Johnson M.B."/>
            <person name="Starkenburg S.R."/>
            <person name="Johnson S.L."/>
        </authorList>
    </citation>
    <scope>NUCLEOTIDE SEQUENCE [LARGE SCALE GENOMIC DNA]</scope>
</reference>
<organism evidence="8 9">
    <name type="scientific">Abrus precatorius</name>
    <name type="common">Indian licorice</name>
    <name type="synonym">Glycine abrus</name>
    <dbReference type="NCBI Taxonomy" id="3816"/>
    <lineage>
        <taxon>Eukaryota</taxon>
        <taxon>Viridiplantae</taxon>
        <taxon>Streptophyta</taxon>
        <taxon>Embryophyta</taxon>
        <taxon>Tracheophyta</taxon>
        <taxon>Spermatophyta</taxon>
        <taxon>Magnoliopsida</taxon>
        <taxon>eudicotyledons</taxon>
        <taxon>Gunneridae</taxon>
        <taxon>Pentapetalae</taxon>
        <taxon>rosids</taxon>
        <taxon>fabids</taxon>
        <taxon>Fabales</taxon>
        <taxon>Fabaceae</taxon>
        <taxon>Papilionoideae</taxon>
        <taxon>50 kb inversion clade</taxon>
        <taxon>NPAAA clade</taxon>
        <taxon>indigoferoid/millettioid clade</taxon>
        <taxon>Abreae</taxon>
        <taxon>Abrus</taxon>
    </lineage>
</organism>
<dbReference type="Gene3D" id="3.80.10.10">
    <property type="entry name" value="Ribonuclease Inhibitor"/>
    <property type="match status" value="1"/>
</dbReference>
<dbReference type="PANTHER" id="PTHR48063">
    <property type="entry name" value="LRR RECEPTOR-LIKE KINASE"/>
    <property type="match status" value="1"/>
</dbReference>
<dbReference type="KEGG" id="aprc:113859922"/>
<accession>A0A8B8KWU9</accession>
<keyword evidence="3" id="KW-0732">Signal</keyword>
<evidence type="ECO:0000256" key="5">
    <source>
        <dbReference type="ARBA" id="ARBA00023136"/>
    </source>
</evidence>
<dbReference type="GO" id="GO:0016020">
    <property type="term" value="C:membrane"/>
    <property type="evidence" value="ECO:0007669"/>
    <property type="project" value="UniProtKB-SubCell"/>
</dbReference>
<evidence type="ECO:0000256" key="1">
    <source>
        <dbReference type="ARBA" id="ARBA00004479"/>
    </source>
</evidence>
<dbReference type="InterPro" id="IPR046956">
    <property type="entry name" value="RLP23-like"/>
</dbReference>
<proteinExistence type="predicted"/>
<gene>
    <name evidence="9" type="primary">LOC113859922</name>
</gene>
<dbReference type="InterPro" id="IPR032675">
    <property type="entry name" value="LRR_dom_sf"/>
</dbReference>
<dbReference type="Pfam" id="PF00560">
    <property type="entry name" value="LRR_1"/>
    <property type="match status" value="2"/>
</dbReference>
<protein>
    <submittedName>
        <fullName evidence="9">Receptor-like protein EIX2</fullName>
    </submittedName>
</protein>
<dbReference type="Proteomes" id="UP000694853">
    <property type="component" value="Unplaced"/>
</dbReference>
<keyword evidence="8" id="KW-1185">Reference proteome</keyword>
<evidence type="ECO:0000313" key="8">
    <source>
        <dbReference type="Proteomes" id="UP000694853"/>
    </source>
</evidence>
<sequence>MGHGNMNVRCNANDQNVLSILKHSIKDPLNRLSSWSIEEVAAIGMQRRGPIPFTPTDLGLTPSWLYTQRSLSFLDVSSSGLSFNVHDKFWSFATQIYGLSLANNSITGDISTTIITNAAIDLHSNNFTGLLPRLSSEVTFFHIANNKFSGPIYPLLCQNEARMQQLRLLDMSHDLLSGELPDCWMHWQSLLALNLESNKLSGKIYDSLGKLTNPLGLRLGQSGDVPSLKSCKQLFLLDLAFNEFTGNVPSWTGSLPGTTLLLRSDKFNGTIPSQICQLSYILMLYLADNRLSGPIPKCFNNFTTMVTYDTQNEFYYDYDVGYLVQVFCESYLEDLLLYVKGQYFEYDRTFWDVRFVNLSSNELSGSIPLELLSLIAV</sequence>
<name>A0A8B8KWU9_ABRPR</name>
<dbReference type="GeneID" id="113859922"/>
<dbReference type="AlphaFoldDB" id="A0A8B8KWU9"/>
<dbReference type="RefSeq" id="XP_027348382.1">
    <property type="nucleotide sequence ID" value="XM_027492581.1"/>
</dbReference>
<dbReference type="SUPFAM" id="SSF52058">
    <property type="entry name" value="L domain-like"/>
    <property type="match status" value="1"/>
</dbReference>
<evidence type="ECO:0000256" key="2">
    <source>
        <dbReference type="ARBA" id="ARBA00022692"/>
    </source>
</evidence>
<evidence type="ECO:0000256" key="3">
    <source>
        <dbReference type="ARBA" id="ARBA00022729"/>
    </source>
</evidence>
<reference evidence="9" key="2">
    <citation type="submission" date="2025-08" db="UniProtKB">
        <authorList>
            <consortium name="RefSeq"/>
        </authorList>
    </citation>
    <scope>IDENTIFICATION</scope>
    <source>
        <tissue evidence="9">Young leaves</tissue>
    </source>
</reference>
<keyword evidence="5" id="KW-0472">Membrane</keyword>
<keyword evidence="2" id="KW-0812">Transmembrane</keyword>